<organism evidence="2 3">
    <name type="scientific">Sarcoptes scabiei</name>
    <name type="common">Itch mite</name>
    <name type="synonym">Acarus scabiei</name>
    <dbReference type="NCBI Taxonomy" id="52283"/>
    <lineage>
        <taxon>Eukaryota</taxon>
        <taxon>Metazoa</taxon>
        <taxon>Ecdysozoa</taxon>
        <taxon>Arthropoda</taxon>
        <taxon>Chelicerata</taxon>
        <taxon>Arachnida</taxon>
        <taxon>Acari</taxon>
        <taxon>Acariformes</taxon>
        <taxon>Sarcoptiformes</taxon>
        <taxon>Astigmata</taxon>
        <taxon>Psoroptidia</taxon>
        <taxon>Sarcoptoidea</taxon>
        <taxon>Sarcoptidae</taxon>
        <taxon>Sarcoptinae</taxon>
        <taxon>Sarcoptes</taxon>
    </lineage>
</organism>
<evidence type="ECO:0000313" key="2">
    <source>
        <dbReference type="EMBL" id="KPM08673.1"/>
    </source>
</evidence>
<sequence length="225" mass="23592">MPQHSMYEPASSPYHHHGTTPFPLYHHHLHPLQLTTNPSASLPSNASSSSEIPSTPPSSSHSPPSSTESSSGCGIANGSNGSIGNSNSSVTSQPTTPSSTGAMIATGVNALLEMTPPSPTTNQDPVNLHLGPATPFTPGRNTEQSQSNDSTTEHQTTPRSSFVGSPYSPFIGSTASPGQQNQHISSMMNSSTPIPAHYHSSQPHRSFYPSKGISMNSGYSPYELN</sequence>
<dbReference type="Proteomes" id="UP000616769">
    <property type="component" value="Unassembled WGS sequence"/>
</dbReference>
<feature type="region of interest" description="Disordered" evidence="1">
    <location>
        <begin position="34"/>
        <end position="225"/>
    </location>
</feature>
<dbReference type="EMBL" id="JXLN01012602">
    <property type="protein sequence ID" value="KPM08673.1"/>
    <property type="molecule type" value="Genomic_DNA"/>
</dbReference>
<protein>
    <submittedName>
        <fullName evidence="2">Uncharacterized protein</fullName>
    </submittedName>
</protein>
<feature type="compositionally biased region" description="Polar residues" evidence="1">
    <location>
        <begin position="139"/>
        <end position="163"/>
    </location>
</feature>
<dbReference type="VEuPathDB" id="VectorBase:SSCA003765"/>
<proteinExistence type="predicted"/>
<name>A0A132ACM7_SARSC</name>
<accession>A0A132ACM7</accession>
<reference evidence="2 3" key="1">
    <citation type="journal article" date="2015" name="Parasit. Vectors">
        <title>Draft genome of the scabies mite.</title>
        <authorList>
            <person name="Rider S.D.Jr."/>
            <person name="Morgan M.S."/>
            <person name="Arlian L.G."/>
        </authorList>
    </citation>
    <scope>NUCLEOTIDE SEQUENCE [LARGE SCALE GENOMIC DNA]</scope>
    <source>
        <strain evidence="2">Arlian Lab</strain>
    </source>
</reference>
<evidence type="ECO:0000256" key="1">
    <source>
        <dbReference type="SAM" id="MobiDB-lite"/>
    </source>
</evidence>
<dbReference type="AlphaFoldDB" id="A0A132ACM7"/>
<comment type="caution">
    <text evidence="2">The sequence shown here is derived from an EMBL/GenBank/DDBJ whole genome shotgun (WGS) entry which is preliminary data.</text>
</comment>
<gene>
    <name evidence="2" type="ORF">QR98_0071960</name>
</gene>
<evidence type="ECO:0000313" key="3">
    <source>
        <dbReference type="Proteomes" id="UP000616769"/>
    </source>
</evidence>
<feature type="compositionally biased region" description="Polar residues" evidence="1">
    <location>
        <begin position="171"/>
        <end position="204"/>
    </location>
</feature>
<feature type="compositionally biased region" description="Low complexity" evidence="1">
    <location>
        <begin position="34"/>
        <end position="100"/>
    </location>
</feature>